<sequence length="73" mass="8536">MTESREFCESCQRWLEHDQRMCPLFPDVGPGTRYGPGTTPLKKWTRCMCLVHTCYVAEKCNRATAPTYRDFMP</sequence>
<accession>A0A0F9JS88</accession>
<organism evidence="1">
    <name type="scientific">marine sediment metagenome</name>
    <dbReference type="NCBI Taxonomy" id="412755"/>
    <lineage>
        <taxon>unclassified sequences</taxon>
        <taxon>metagenomes</taxon>
        <taxon>ecological metagenomes</taxon>
    </lineage>
</organism>
<evidence type="ECO:0000313" key="1">
    <source>
        <dbReference type="EMBL" id="KKM65286.1"/>
    </source>
</evidence>
<dbReference type="AlphaFoldDB" id="A0A0F9JS88"/>
<gene>
    <name evidence="1" type="ORF">LCGC14_1492840</name>
</gene>
<reference evidence="1" key="1">
    <citation type="journal article" date="2015" name="Nature">
        <title>Complex archaea that bridge the gap between prokaryotes and eukaryotes.</title>
        <authorList>
            <person name="Spang A."/>
            <person name="Saw J.H."/>
            <person name="Jorgensen S.L."/>
            <person name="Zaremba-Niedzwiedzka K."/>
            <person name="Martijn J."/>
            <person name="Lind A.E."/>
            <person name="van Eijk R."/>
            <person name="Schleper C."/>
            <person name="Guy L."/>
            <person name="Ettema T.J."/>
        </authorList>
    </citation>
    <scope>NUCLEOTIDE SEQUENCE</scope>
</reference>
<proteinExistence type="predicted"/>
<protein>
    <submittedName>
        <fullName evidence="1">Uncharacterized protein</fullName>
    </submittedName>
</protein>
<dbReference type="EMBL" id="LAZR01010752">
    <property type="protein sequence ID" value="KKM65286.1"/>
    <property type="molecule type" value="Genomic_DNA"/>
</dbReference>
<name>A0A0F9JS88_9ZZZZ</name>
<comment type="caution">
    <text evidence="1">The sequence shown here is derived from an EMBL/GenBank/DDBJ whole genome shotgun (WGS) entry which is preliminary data.</text>
</comment>